<dbReference type="GO" id="GO:0001216">
    <property type="term" value="F:DNA-binding transcription activator activity"/>
    <property type="evidence" value="ECO:0007669"/>
    <property type="project" value="InterPro"/>
</dbReference>
<dbReference type="InterPro" id="IPR000394">
    <property type="entry name" value="RNA_pol_sigma_54"/>
</dbReference>
<dbReference type="PRINTS" id="PR00045">
    <property type="entry name" value="SIGMA54FCT"/>
</dbReference>
<dbReference type="GO" id="GO:0003677">
    <property type="term" value="F:DNA binding"/>
    <property type="evidence" value="ECO:0007669"/>
    <property type="project" value="UniProtKB-KW"/>
</dbReference>
<keyword evidence="6 9" id="KW-0731">Sigma factor</keyword>
<dbReference type="InterPro" id="IPR038709">
    <property type="entry name" value="RpoN_core-bd_sf"/>
</dbReference>
<dbReference type="NCBIfam" id="TIGR02395">
    <property type="entry name" value="rpoN_sigma"/>
    <property type="match status" value="1"/>
</dbReference>
<dbReference type="Pfam" id="PF04963">
    <property type="entry name" value="Sigma54_CBD"/>
    <property type="match status" value="1"/>
</dbReference>
<evidence type="ECO:0000256" key="1">
    <source>
        <dbReference type="ARBA" id="ARBA00008798"/>
    </source>
</evidence>
<organism evidence="13 14">
    <name type="scientific">Gluconobacter japonicus</name>
    <dbReference type="NCBI Taxonomy" id="376620"/>
    <lineage>
        <taxon>Bacteria</taxon>
        <taxon>Pseudomonadati</taxon>
        <taxon>Pseudomonadota</taxon>
        <taxon>Alphaproteobacteria</taxon>
        <taxon>Acetobacterales</taxon>
        <taxon>Acetobacteraceae</taxon>
        <taxon>Gluconobacter</taxon>
    </lineage>
</organism>
<dbReference type="PROSITE" id="PS50044">
    <property type="entry name" value="SIGMA54_3"/>
    <property type="match status" value="1"/>
</dbReference>
<evidence type="ECO:0000256" key="6">
    <source>
        <dbReference type="ARBA" id="ARBA00023082"/>
    </source>
</evidence>
<feature type="compositionally biased region" description="Basic and acidic residues" evidence="10">
    <location>
        <begin position="65"/>
        <end position="74"/>
    </location>
</feature>
<keyword evidence="8 9" id="KW-0804">Transcription</keyword>
<dbReference type="InterPro" id="IPR007634">
    <property type="entry name" value="RNA_pol_sigma_54_DNA-bd"/>
</dbReference>
<protein>
    <recommendedName>
        <fullName evidence="9">RNA polymerase sigma-54 factor</fullName>
    </recommendedName>
</protein>
<reference evidence="13" key="2">
    <citation type="submission" date="2020-11" db="EMBL/GenBank/DDBJ databases">
        <title>Description of novel Gluconobacter species.</title>
        <authorList>
            <person name="Cleenwerck I."/>
            <person name="Cnockaert M."/>
            <person name="Borremans W."/>
            <person name="Wieme A.D."/>
            <person name="De Vuyst L."/>
            <person name="Vandamme P."/>
        </authorList>
    </citation>
    <scope>NUCLEOTIDE SEQUENCE</scope>
    <source>
        <strain evidence="13">R71697</strain>
    </source>
</reference>
<evidence type="ECO:0000256" key="9">
    <source>
        <dbReference type="PIRNR" id="PIRNR000774"/>
    </source>
</evidence>
<keyword evidence="2 9" id="KW-0240">DNA-directed RNA polymerase</keyword>
<dbReference type="GO" id="GO:0016987">
    <property type="term" value="F:sigma factor activity"/>
    <property type="evidence" value="ECO:0007669"/>
    <property type="project" value="UniProtKB-KW"/>
</dbReference>
<dbReference type="EMBL" id="JABCQN010000001">
    <property type="protein sequence ID" value="MBF0869687.1"/>
    <property type="molecule type" value="Genomic_DNA"/>
</dbReference>
<dbReference type="Gene3D" id="1.10.10.60">
    <property type="entry name" value="Homeodomain-like"/>
    <property type="match status" value="1"/>
</dbReference>
<accession>A0A9Q2ITU2</accession>
<evidence type="ECO:0000256" key="10">
    <source>
        <dbReference type="SAM" id="MobiDB-lite"/>
    </source>
</evidence>
<evidence type="ECO:0000256" key="7">
    <source>
        <dbReference type="ARBA" id="ARBA00023125"/>
    </source>
</evidence>
<dbReference type="PANTHER" id="PTHR32248:SF4">
    <property type="entry name" value="RNA POLYMERASE SIGMA-54 FACTOR"/>
    <property type="match status" value="1"/>
</dbReference>
<comment type="function">
    <text evidence="9">Sigma factors are initiation factors that promote the attachment of RNA polymerase to specific initiation sites and are then released.</text>
</comment>
<dbReference type="PROSITE" id="PS00717">
    <property type="entry name" value="SIGMA54_1"/>
    <property type="match status" value="1"/>
</dbReference>
<dbReference type="AlphaFoldDB" id="A0A9Q2ITU2"/>
<dbReference type="SUPFAM" id="SSF47413">
    <property type="entry name" value="lambda repressor-like DNA-binding domains"/>
    <property type="match status" value="1"/>
</dbReference>
<dbReference type="InterPro" id="IPR010982">
    <property type="entry name" value="Lambda_DNA-bd_dom_sf"/>
</dbReference>
<dbReference type="GO" id="GO:0006352">
    <property type="term" value="P:DNA-templated transcription initiation"/>
    <property type="evidence" value="ECO:0007669"/>
    <property type="project" value="InterPro"/>
</dbReference>
<dbReference type="InterPro" id="IPR007046">
    <property type="entry name" value="RNA_pol_sigma_54_core-bd"/>
</dbReference>
<feature type="domain" description="RNA polymerase sigma factor 54 DNA-binding" evidence="11">
    <location>
        <begin position="281"/>
        <end position="435"/>
    </location>
</feature>
<dbReference type="GO" id="GO:0016779">
    <property type="term" value="F:nucleotidyltransferase activity"/>
    <property type="evidence" value="ECO:0007669"/>
    <property type="project" value="UniProtKB-KW"/>
</dbReference>
<reference evidence="13" key="1">
    <citation type="submission" date="2020-04" db="EMBL/GenBank/DDBJ databases">
        <authorList>
            <person name="Sombolestani A."/>
        </authorList>
    </citation>
    <scope>NUCLEOTIDE SEQUENCE</scope>
    <source>
        <strain evidence="13">R71697</strain>
    </source>
</reference>
<evidence type="ECO:0000259" key="12">
    <source>
        <dbReference type="Pfam" id="PF04963"/>
    </source>
</evidence>
<dbReference type="GeneID" id="81473505"/>
<evidence type="ECO:0000256" key="4">
    <source>
        <dbReference type="ARBA" id="ARBA00022695"/>
    </source>
</evidence>
<dbReference type="Pfam" id="PF04552">
    <property type="entry name" value="Sigma54_DBD"/>
    <property type="match status" value="1"/>
</dbReference>
<keyword evidence="7 9" id="KW-0238">DNA-binding</keyword>
<evidence type="ECO:0000259" key="11">
    <source>
        <dbReference type="Pfam" id="PF04552"/>
    </source>
</evidence>
<comment type="similarity">
    <text evidence="1 9">Belongs to the sigma-54 factor family.</text>
</comment>
<dbReference type="Proteomes" id="UP000661006">
    <property type="component" value="Unassembled WGS sequence"/>
</dbReference>
<evidence type="ECO:0000256" key="5">
    <source>
        <dbReference type="ARBA" id="ARBA00023015"/>
    </source>
</evidence>
<feature type="domain" description="RNA polymerase sigma factor 54 core-binding" evidence="12">
    <location>
        <begin position="85"/>
        <end position="263"/>
    </location>
</feature>
<comment type="caution">
    <text evidence="13">The sequence shown here is derived from an EMBL/GenBank/DDBJ whole genome shotgun (WGS) entry which is preliminary data.</text>
</comment>
<dbReference type="GO" id="GO:0000428">
    <property type="term" value="C:DNA-directed RNA polymerase complex"/>
    <property type="evidence" value="ECO:0007669"/>
    <property type="project" value="UniProtKB-KW"/>
</dbReference>
<dbReference type="PIRSF" id="PIRSF000774">
    <property type="entry name" value="RpoN"/>
    <property type="match status" value="1"/>
</dbReference>
<sequence length="440" mass="49100">MLSPGLIQRQSQSLVMTPQLRQAIAMLQLGHQELTQSLQQIAELNPLLVLEPADTVALPEPAEAPDYHDDDPDRFTSGAEQPETAAPGPSLHDDLSSQIHLTFPEHRDRAAALYLLASLDDAGRLPEPVSDIAHVLGMETAALESIRRILMRLDPAGLFCRSLEECLAVQLERCGRLDPAMKILLANLDLLARRDWRLLRQKCQLEQDDLLDMLTEIQALNPRPGFDPRHPVHPIQPDLIVRRNGDGFRLTFNHRALPRCHVDTDIQRHIDGSTETGRQLQTYANEASAVIRALKMRRQTILKVGAEIIRQQAAFFEDGISALRPLTMRELATTIDVHESTISRVVNGKYMDTPRGIVPLRMFFSTALQASDGSVQSASAIQHRLRALIAAEGDDILPDDALTTLLQKEGFAIQRRTVAKYREGLGIAKSSQRRRLKKTS</sequence>
<name>A0A9Q2ITU2_GLUJA</name>
<evidence type="ECO:0000256" key="2">
    <source>
        <dbReference type="ARBA" id="ARBA00022478"/>
    </source>
</evidence>
<evidence type="ECO:0000256" key="3">
    <source>
        <dbReference type="ARBA" id="ARBA00022679"/>
    </source>
</evidence>
<keyword evidence="3 9" id="KW-0808">Transferase</keyword>
<dbReference type="PROSITE" id="PS00718">
    <property type="entry name" value="SIGMA54_2"/>
    <property type="match status" value="1"/>
</dbReference>
<evidence type="ECO:0000313" key="14">
    <source>
        <dbReference type="Proteomes" id="UP000661006"/>
    </source>
</evidence>
<keyword evidence="4 9" id="KW-0548">Nucleotidyltransferase</keyword>
<dbReference type="RefSeq" id="WP_082905289.1">
    <property type="nucleotide sequence ID" value="NZ_JABCQN010000001.1"/>
</dbReference>
<evidence type="ECO:0000256" key="8">
    <source>
        <dbReference type="ARBA" id="ARBA00023163"/>
    </source>
</evidence>
<gene>
    <name evidence="13" type="primary">rpoN</name>
    <name evidence="13" type="ORF">HKD32_02270</name>
</gene>
<evidence type="ECO:0000313" key="13">
    <source>
        <dbReference type="EMBL" id="MBF0869687.1"/>
    </source>
</evidence>
<keyword evidence="5 9" id="KW-0805">Transcription regulation</keyword>
<dbReference type="Gene3D" id="1.10.10.1330">
    <property type="entry name" value="RNA polymerase sigma-54 factor, core-binding domain"/>
    <property type="match status" value="1"/>
</dbReference>
<feature type="region of interest" description="Disordered" evidence="10">
    <location>
        <begin position="60"/>
        <end position="95"/>
    </location>
</feature>
<proteinExistence type="inferred from homology"/>
<dbReference type="Pfam" id="PF00309">
    <property type="entry name" value="Sigma54_AID"/>
    <property type="match status" value="1"/>
</dbReference>
<dbReference type="PANTHER" id="PTHR32248">
    <property type="entry name" value="RNA POLYMERASE SIGMA-54 FACTOR"/>
    <property type="match status" value="1"/>
</dbReference>